<accession>E8X1T5</accession>
<feature type="transmembrane region" description="Helical" evidence="1">
    <location>
        <begin position="6"/>
        <end position="24"/>
    </location>
</feature>
<proteinExistence type="predicted"/>
<keyword evidence="3" id="KW-1185">Reference proteome</keyword>
<dbReference type="eggNOG" id="ENOG50338CM">
    <property type="taxonomic scope" value="Bacteria"/>
</dbReference>
<dbReference type="HOGENOM" id="CLU_187562_0_0_0"/>
<sequence length="91" mass="10348">MSVNPVLLIVWAVLAACFMAMLIYRGQLTRYEDEQLFLNDERDINAHEEQTEIVRKVTRLDPIVRILGSAAGLATASVIGIYTWHAYQLIK</sequence>
<evidence type="ECO:0000313" key="3">
    <source>
        <dbReference type="Proteomes" id="UP000000343"/>
    </source>
</evidence>
<name>E8X1T5_GRATM</name>
<protein>
    <submittedName>
        <fullName evidence="2">Uncharacterized protein</fullName>
    </submittedName>
</protein>
<dbReference type="OrthoDB" id="121416at2"/>
<dbReference type="AlphaFoldDB" id="E8X1T5"/>
<dbReference type="RefSeq" id="WP_013579328.1">
    <property type="nucleotide sequence ID" value="NC_015064.1"/>
</dbReference>
<gene>
    <name evidence="2" type="ordered locus">AciX9_0937</name>
</gene>
<organism evidence="3">
    <name type="scientific">Granulicella tundricola (strain ATCC BAA-1859 / DSM 23138 / MP5ACTX9)</name>
    <dbReference type="NCBI Taxonomy" id="1198114"/>
    <lineage>
        <taxon>Bacteria</taxon>
        <taxon>Pseudomonadati</taxon>
        <taxon>Acidobacteriota</taxon>
        <taxon>Terriglobia</taxon>
        <taxon>Terriglobales</taxon>
        <taxon>Acidobacteriaceae</taxon>
        <taxon>Granulicella</taxon>
    </lineage>
</organism>
<reference evidence="3" key="1">
    <citation type="submission" date="2011-01" db="EMBL/GenBank/DDBJ databases">
        <title>Complete sequence of chromosome of Acidobacterium sp. MP5ACTX9.</title>
        <authorList>
            <consortium name="US DOE Joint Genome Institute"/>
            <person name="Lucas S."/>
            <person name="Copeland A."/>
            <person name="Lapidus A."/>
            <person name="Cheng J.-F."/>
            <person name="Goodwin L."/>
            <person name="Pitluck S."/>
            <person name="Teshima H."/>
            <person name="Detter J.C."/>
            <person name="Han C."/>
            <person name="Tapia R."/>
            <person name="Land M."/>
            <person name="Hauser L."/>
            <person name="Kyrpides N."/>
            <person name="Ivanova N."/>
            <person name="Ovchinnikova G."/>
            <person name="Pagani I."/>
            <person name="Rawat S.R."/>
            <person name="Mannisto M."/>
            <person name="Haggblom M.M."/>
            <person name="Woyke T."/>
        </authorList>
    </citation>
    <scope>NUCLEOTIDE SEQUENCE [LARGE SCALE GENOMIC DNA]</scope>
    <source>
        <strain evidence="3">MP5ACTX9</strain>
    </source>
</reference>
<feature type="transmembrane region" description="Helical" evidence="1">
    <location>
        <begin position="63"/>
        <end position="84"/>
    </location>
</feature>
<dbReference type="EMBL" id="CP002480">
    <property type="protein sequence ID" value="ADW68004.1"/>
    <property type="molecule type" value="Genomic_DNA"/>
</dbReference>
<dbReference type="Proteomes" id="UP000000343">
    <property type="component" value="Chromosome"/>
</dbReference>
<evidence type="ECO:0000313" key="2">
    <source>
        <dbReference type="EMBL" id="ADW68004.1"/>
    </source>
</evidence>
<dbReference type="KEGG" id="acm:AciX9_0937"/>
<keyword evidence="1" id="KW-1133">Transmembrane helix</keyword>
<dbReference type="PaxDb" id="1198114-AciX9_0937"/>
<evidence type="ECO:0000256" key="1">
    <source>
        <dbReference type="SAM" id="Phobius"/>
    </source>
</evidence>
<keyword evidence="1" id="KW-0472">Membrane</keyword>
<keyword evidence="1" id="KW-0812">Transmembrane</keyword>